<keyword evidence="2" id="KW-1185">Reference proteome</keyword>
<name>A0A244CRQ9_PSEDV</name>
<dbReference type="Proteomes" id="UP000194841">
    <property type="component" value="Unassembled WGS sequence"/>
</dbReference>
<evidence type="ECO:0000313" key="1">
    <source>
        <dbReference type="EMBL" id="OUL58291.1"/>
    </source>
</evidence>
<protein>
    <recommendedName>
        <fullName evidence="3">DUF3549 domain-containing protein</fullName>
    </recommendedName>
</protein>
<comment type="caution">
    <text evidence="1">The sequence shown here is derived from an EMBL/GenBank/DDBJ whole genome shotgun (WGS) entry which is preliminary data.</text>
</comment>
<dbReference type="Pfam" id="PF12069">
    <property type="entry name" value="DUF3549"/>
    <property type="match status" value="1"/>
</dbReference>
<evidence type="ECO:0000313" key="2">
    <source>
        <dbReference type="Proteomes" id="UP000194841"/>
    </source>
</evidence>
<gene>
    <name evidence="1" type="ORF">B1199_08110</name>
</gene>
<sequence>MDKNIATLAQLLDAAGTQWRVYDIGRRIAKIDKTTFTKIENADIPYPFPLQQHAFLAIQFWDPKASKEPYIWFLKLPLDEQSKLIQASRNHFASMVIEALGTQLTGDDQQAGQLDNNPYVFTPNANKRAAFNALMKVELNQPASIYYEHVQLYFSGKLGFDDWQSLALQGLADFVMRLDKDQNEANLITALSDIPEDVIAPLSALLEHVAISTVLAEALLHLGKQAVNNEHTSLTVHYLRAISFAPATGLTAQLIDCILVSPLGQQTDVQLTIAGRCWQHLQQPERLHLYMDLVAQNKTEPTLFAGIFADLVAISTIRPHVLALLRIENRSEQLARAIGGLFK</sequence>
<dbReference type="OrthoDB" id="5597089at2"/>
<proteinExistence type="predicted"/>
<dbReference type="RefSeq" id="WP_086743599.1">
    <property type="nucleotide sequence ID" value="NZ_MWPV01000002.1"/>
</dbReference>
<dbReference type="InterPro" id="IPR021936">
    <property type="entry name" value="DUF3549"/>
</dbReference>
<evidence type="ECO:0008006" key="3">
    <source>
        <dbReference type="Google" id="ProtNLM"/>
    </source>
</evidence>
<accession>A0A244CRQ9</accession>
<dbReference type="EMBL" id="MWPV01000002">
    <property type="protein sequence ID" value="OUL58291.1"/>
    <property type="molecule type" value="Genomic_DNA"/>
</dbReference>
<organism evidence="1 2">
    <name type="scientific">Pseudoalteromonas ulvae</name>
    <dbReference type="NCBI Taxonomy" id="107327"/>
    <lineage>
        <taxon>Bacteria</taxon>
        <taxon>Pseudomonadati</taxon>
        <taxon>Pseudomonadota</taxon>
        <taxon>Gammaproteobacteria</taxon>
        <taxon>Alteromonadales</taxon>
        <taxon>Pseudoalteromonadaceae</taxon>
        <taxon>Pseudoalteromonas</taxon>
    </lineage>
</organism>
<reference evidence="1 2" key="1">
    <citation type="submission" date="2017-02" db="EMBL/GenBank/DDBJ databases">
        <title>Pseudoalteromonas ulvae TC14 Genome.</title>
        <authorList>
            <person name="Molmeret M."/>
        </authorList>
    </citation>
    <scope>NUCLEOTIDE SEQUENCE [LARGE SCALE GENOMIC DNA]</scope>
    <source>
        <strain evidence="1">TC14</strain>
    </source>
</reference>
<dbReference type="AlphaFoldDB" id="A0A244CRQ9"/>